<protein>
    <submittedName>
        <fullName evidence="2">Asp23/Gls24 family envelope stress response protein</fullName>
    </submittedName>
</protein>
<evidence type="ECO:0000256" key="1">
    <source>
        <dbReference type="ARBA" id="ARBA00005721"/>
    </source>
</evidence>
<comment type="similarity">
    <text evidence="1">Belongs to the asp23 family.</text>
</comment>
<evidence type="ECO:0000313" key="3">
    <source>
        <dbReference type="Proteomes" id="UP000253805"/>
    </source>
</evidence>
<sequence>MTDQMNVEGLSIAPGVMETIISVAASEVDGVASLGSFATSGIRSMLASKPSTSGIETKMGDDSKLSVAVHVEVYYGYVLPELAAQLRSAIAEALATQAGVEVSSVDVYIDGLQFKA</sequence>
<organism evidence="2 3">
    <name type="scientific">Adlercreutzia equolifaciens subsp. celatus</name>
    <dbReference type="NCBI Taxonomy" id="394340"/>
    <lineage>
        <taxon>Bacteria</taxon>
        <taxon>Bacillati</taxon>
        <taxon>Actinomycetota</taxon>
        <taxon>Coriobacteriia</taxon>
        <taxon>Eggerthellales</taxon>
        <taxon>Eggerthellaceae</taxon>
        <taxon>Adlercreutzia</taxon>
    </lineage>
</organism>
<dbReference type="PANTHER" id="PTHR34297">
    <property type="entry name" value="HYPOTHETICAL CYTOSOLIC PROTEIN-RELATED"/>
    <property type="match status" value="1"/>
</dbReference>
<dbReference type="InterPro" id="IPR005531">
    <property type="entry name" value="Asp23"/>
</dbReference>
<gene>
    <name evidence="2" type="ORF">C1850_06520</name>
</gene>
<dbReference type="PANTHER" id="PTHR34297:SF2">
    <property type="entry name" value="ASP23_GLS24 FAMILY ENVELOPE STRESS RESPONSE PROTEIN"/>
    <property type="match status" value="1"/>
</dbReference>
<dbReference type="Proteomes" id="UP000253805">
    <property type="component" value="Unassembled WGS sequence"/>
</dbReference>
<dbReference type="AlphaFoldDB" id="A0A369P2N1"/>
<name>A0A369P2N1_9ACTN</name>
<dbReference type="EMBL" id="PPUT01000014">
    <property type="protein sequence ID" value="RDC44366.1"/>
    <property type="molecule type" value="Genomic_DNA"/>
</dbReference>
<dbReference type="Pfam" id="PF03780">
    <property type="entry name" value="Asp23"/>
    <property type="match status" value="1"/>
</dbReference>
<accession>A0A369P2N1</accession>
<reference evidence="2 3" key="1">
    <citation type="journal article" date="2018" name="Elife">
        <title>Discovery and characterization of a prevalent human gut bacterial enzyme sufficient for the inactivation of a family of plant toxins.</title>
        <authorList>
            <person name="Koppel N."/>
            <person name="Bisanz J.E."/>
            <person name="Pandelia M.E."/>
            <person name="Turnbaugh P.J."/>
            <person name="Balskus E.P."/>
        </authorList>
    </citation>
    <scope>NUCLEOTIDE SEQUENCE [LARGE SCALE GENOMIC DNA]</scope>
    <source>
        <strain evidence="2 3">OB21 GAM 11</strain>
    </source>
</reference>
<evidence type="ECO:0000313" key="2">
    <source>
        <dbReference type="EMBL" id="RDC44366.1"/>
    </source>
</evidence>
<proteinExistence type="inferred from homology"/>
<dbReference type="RefSeq" id="WP_114539890.1">
    <property type="nucleotide sequence ID" value="NZ_DBGDPA010000069.1"/>
</dbReference>
<comment type="caution">
    <text evidence="2">The sequence shown here is derived from an EMBL/GenBank/DDBJ whole genome shotgun (WGS) entry which is preliminary data.</text>
</comment>